<dbReference type="Pfam" id="PF04082">
    <property type="entry name" value="Fungal_trans"/>
    <property type="match status" value="1"/>
</dbReference>
<dbReference type="GO" id="GO:0008270">
    <property type="term" value="F:zinc ion binding"/>
    <property type="evidence" value="ECO:0007669"/>
    <property type="project" value="InterPro"/>
</dbReference>
<keyword evidence="2" id="KW-0479">Metal-binding</keyword>
<accession>A0AAE0II10</accession>
<dbReference type="InterPro" id="IPR007219">
    <property type="entry name" value="XnlR_reg_dom"/>
</dbReference>
<evidence type="ECO:0000313" key="9">
    <source>
        <dbReference type="Proteomes" id="UP001283341"/>
    </source>
</evidence>
<evidence type="ECO:0000256" key="6">
    <source>
        <dbReference type="SAM" id="MobiDB-lite"/>
    </source>
</evidence>
<dbReference type="PANTHER" id="PTHR47338:SF7">
    <property type="entry name" value="ZN(II)2CYS6 TRANSCRIPTION FACTOR (EUROFUNG)"/>
    <property type="match status" value="1"/>
</dbReference>
<proteinExistence type="predicted"/>
<dbReference type="InterPro" id="IPR036864">
    <property type="entry name" value="Zn2-C6_fun-type_DNA-bd_sf"/>
</dbReference>
<dbReference type="SUPFAM" id="SSF57701">
    <property type="entry name" value="Zn2/Cys6 DNA-binding domain"/>
    <property type="match status" value="2"/>
</dbReference>
<feature type="domain" description="Zn(2)-C6 fungal-type" evidence="7">
    <location>
        <begin position="86"/>
        <end position="116"/>
    </location>
</feature>
<dbReference type="InterPro" id="IPR001138">
    <property type="entry name" value="Zn2Cys6_DnaBD"/>
</dbReference>
<dbReference type="GO" id="GO:0003677">
    <property type="term" value="F:DNA binding"/>
    <property type="evidence" value="ECO:0007669"/>
    <property type="project" value="InterPro"/>
</dbReference>
<dbReference type="PANTHER" id="PTHR47338">
    <property type="entry name" value="ZN(II)2CYS6 TRANSCRIPTION FACTOR (EUROFUNG)-RELATED"/>
    <property type="match status" value="1"/>
</dbReference>
<evidence type="ECO:0000313" key="8">
    <source>
        <dbReference type="EMBL" id="KAK3325092.1"/>
    </source>
</evidence>
<evidence type="ECO:0000256" key="2">
    <source>
        <dbReference type="ARBA" id="ARBA00022723"/>
    </source>
</evidence>
<keyword evidence="4" id="KW-0804">Transcription</keyword>
<reference evidence="8" key="2">
    <citation type="submission" date="2023-06" db="EMBL/GenBank/DDBJ databases">
        <authorList>
            <consortium name="Lawrence Berkeley National Laboratory"/>
            <person name="Haridas S."/>
            <person name="Hensen N."/>
            <person name="Bonometti L."/>
            <person name="Westerberg I."/>
            <person name="Brannstrom I.O."/>
            <person name="Guillou S."/>
            <person name="Cros-Aarteil S."/>
            <person name="Calhoun S."/>
            <person name="Kuo A."/>
            <person name="Mondo S."/>
            <person name="Pangilinan J."/>
            <person name="Riley R."/>
            <person name="Labutti K."/>
            <person name="Andreopoulos B."/>
            <person name="Lipzen A."/>
            <person name="Chen C."/>
            <person name="Yanf M."/>
            <person name="Daum C."/>
            <person name="Ng V."/>
            <person name="Clum A."/>
            <person name="Steindorff A."/>
            <person name="Ohm R."/>
            <person name="Martin F."/>
            <person name="Silar P."/>
            <person name="Natvig D."/>
            <person name="Lalanne C."/>
            <person name="Gautier V."/>
            <person name="Ament-Velasquez S.L."/>
            <person name="Kruys A."/>
            <person name="Hutchinson M.I."/>
            <person name="Powell A.J."/>
            <person name="Barry K."/>
            <person name="Miller A.N."/>
            <person name="Grigoriev I.V."/>
            <person name="Debuchy R."/>
            <person name="Gladieux P."/>
            <person name="Thoren M.H."/>
            <person name="Johannesson H."/>
        </authorList>
    </citation>
    <scope>NUCLEOTIDE SEQUENCE</scope>
    <source>
        <strain evidence="8">CBS 118394</strain>
    </source>
</reference>
<dbReference type="SMART" id="SM00066">
    <property type="entry name" value="GAL4"/>
    <property type="match status" value="2"/>
</dbReference>
<dbReference type="Pfam" id="PF00172">
    <property type="entry name" value="Zn_clus"/>
    <property type="match status" value="2"/>
</dbReference>
<organism evidence="8 9">
    <name type="scientific">Apodospora peruviana</name>
    <dbReference type="NCBI Taxonomy" id="516989"/>
    <lineage>
        <taxon>Eukaryota</taxon>
        <taxon>Fungi</taxon>
        <taxon>Dikarya</taxon>
        <taxon>Ascomycota</taxon>
        <taxon>Pezizomycotina</taxon>
        <taxon>Sordariomycetes</taxon>
        <taxon>Sordariomycetidae</taxon>
        <taxon>Sordariales</taxon>
        <taxon>Lasiosphaeriaceae</taxon>
        <taxon>Apodospora</taxon>
    </lineage>
</organism>
<evidence type="ECO:0000256" key="3">
    <source>
        <dbReference type="ARBA" id="ARBA00023015"/>
    </source>
</evidence>
<dbReference type="PROSITE" id="PS50048">
    <property type="entry name" value="ZN2_CY6_FUNGAL_2"/>
    <property type="match status" value="2"/>
</dbReference>
<dbReference type="GO" id="GO:0006351">
    <property type="term" value="P:DNA-templated transcription"/>
    <property type="evidence" value="ECO:0007669"/>
    <property type="project" value="InterPro"/>
</dbReference>
<feature type="region of interest" description="Disordered" evidence="6">
    <location>
        <begin position="606"/>
        <end position="648"/>
    </location>
</feature>
<comment type="caution">
    <text evidence="8">The sequence shown here is derived from an EMBL/GenBank/DDBJ whole genome shotgun (WGS) entry which is preliminary data.</text>
</comment>
<evidence type="ECO:0000256" key="5">
    <source>
        <dbReference type="ARBA" id="ARBA00023242"/>
    </source>
</evidence>
<dbReference type="AlphaFoldDB" id="A0AAE0II10"/>
<sequence>MMSASPRPQKRTAHTCVTCRMRKVRCDGRRNECINCERLGFVCVWGDNSAITFDPAASNALGFPIDGQPSPTSPTFSVPRRRARQACQNCHAKKARCSGSMPRCDRCRIQGLECIYRPGKRSLPLPSSSNVPARETADGQDVTMHDNDAYLDQQTSFTHSHTASPSPALALDLPDPQETLALRAFDSFFRHVHHIPMFSFLHRASLMERYHAGMLDRSLLLALVGITALLTDDLGPGLKDYGERCIDESASLCTYQLESPSILRLQALVIVVKHRILSKRFSSAFMLHAIASRFATVLRLNHENPGLCFLAQESRRRLMWSLYMIDSGISNGQTDFALWPDPERQVRIQLPCNERNFEFDLPESTEPLRPPSCSGDTTLPPLPDAVGFMALHVRMHWMRTRILERAIKVASNPLSAAELAALPSHCAELVAELQAFEARLPLSFRWSESNLRLRAYSPRLGIFVMTHVWWRQCHLDLYRLFLPGLKEALSLTSLGQLDPNFVSEGHRQCYEHARAMADMFAQLLTLGNSIPITDIDLPGCAFQCVRVLYHGLQTAGNEMGFTAAGVQELASVCLRAARQSTAGPACASIQADIEKLIKDGLPLAGNNGGANNQQQPFLDNAPILKSDQPEDGDTLTGTGRNDQMPPGTVTMAPPAAIISNTAVPASVAPSQASAVTSGSNAFQEALEGINFGPELFGSDSWAWNNDWLNTPAAGNFVGGSNC</sequence>
<protein>
    <recommendedName>
        <fullName evidence="7">Zn(2)-C6 fungal-type domain-containing protein</fullName>
    </recommendedName>
</protein>
<keyword evidence="9" id="KW-1185">Reference proteome</keyword>
<evidence type="ECO:0000259" key="7">
    <source>
        <dbReference type="PROSITE" id="PS50048"/>
    </source>
</evidence>
<evidence type="ECO:0000256" key="1">
    <source>
        <dbReference type="ARBA" id="ARBA00004123"/>
    </source>
</evidence>
<gene>
    <name evidence="8" type="ORF">B0H66DRAFT_110220</name>
</gene>
<dbReference type="EMBL" id="JAUEDM010000002">
    <property type="protein sequence ID" value="KAK3325092.1"/>
    <property type="molecule type" value="Genomic_DNA"/>
</dbReference>
<dbReference type="GO" id="GO:0000981">
    <property type="term" value="F:DNA-binding transcription factor activity, RNA polymerase II-specific"/>
    <property type="evidence" value="ECO:0007669"/>
    <property type="project" value="InterPro"/>
</dbReference>
<feature type="compositionally biased region" description="Low complexity" evidence="6">
    <location>
        <begin position="606"/>
        <end position="616"/>
    </location>
</feature>
<dbReference type="InterPro" id="IPR050815">
    <property type="entry name" value="TF_fung"/>
</dbReference>
<dbReference type="SMART" id="SM00906">
    <property type="entry name" value="Fungal_trans"/>
    <property type="match status" value="1"/>
</dbReference>
<feature type="domain" description="Zn(2)-C6 fungal-type" evidence="7">
    <location>
        <begin position="15"/>
        <end position="45"/>
    </location>
</feature>
<dbReference type="GO" id="GO:0005634">
    <property type="term" value="C:nucleus"/>
    <property type="evidence" value="ECO:0007669"/>
    <property type="project" value="UniProtKB-SubCell"/>
</dbReference>
<dbReference type="CDD" id="cd12148">
    <property type="entry name" value="fungal_TF_MHR"/>
    <property type="match status" value="1"/>
</dbReference>
<keyword evidence="5" id="KW-0539">Nucleus</keyword>
<reference evidence="8" key="1">
    <citation type="journal article" date="2023" name="Mol. Phylogenet. Evol.">
        <title>Genome-scale phylogeny and comparative genomics of the fungal order Sordariales.</title>
        <authorList>
            <person name="Hensen N."/>
            <person name="Bonometti L."/>
            <person name="Westerberg I."/>
            <person name="Brannstrom I.O."/>
            <person name="Guillou S."/>
            <person name="Cros-Aarteil S."/>
            <person name="Calhoun S."/>
            <person name="Haridas S."/>
            <person name="Kuo A."/>
            <person name="Mondo S."/>
            <person name="Pangilinan J."/>
            <person name="Riley R."/>
            <person name="LaButti K."/>
            <person name="Andreopoulos B."/>
            <person name="Lipzen A."/>
            <person name="Chen C."/>
            <person name="Yan M."/>
            <person name="Daum C."/>
            <person name="Ng V."/>
            <person name="Clum A."/>
            <person name="Steindorff A."/>
            <person name="Ohm R.A."/>
            <person name="Martin F."/>
            <person name="Silar P."/>
            <person name="Natvig D.O."/>
            <person name="Lalanne C."/>
            <person name="Gautier V."/>
            <person name="Ament-Velasquez S.L."/>
            <person name="Kruys A."/>
            <person name="Hutchinson M.I."/>
            <person name="Powell A.J."/>
            <person name="Barry K."/>
            <person name="Miller A.N."/>
            <person name="Grigoriev I.V."/>
            <person name="Debuchy R."/>
            <person name="Gladieux P."/>
            <person name="Hiltunen Thoren M."/>
            <person name="Johannesson H."/>
        </authorList>
    </citation>
    <scope>NUCLEOTIDE SEQUENCE</scope>
    <source>
        <strain evidence="8">CBS 118394</strain>
    </source>
</reference>
<comment type="subcellular location">
    <subcellularLocation>
        <location evidence="1">Nucleus</location>
    </subcellularLocation>
</comment>
<name>A0AAE0II10_9PEZI</name>
<keyword evidence="3" id="KW-0805">Transcription regulation</keyword>
<dbReference type="Gene3D" id="4.10.240.10">
    <property type="entry name" value="Zn(2)-C6 fungal-type DNA-binding domain"/>
    <property type="match status" value="2"/>
</dbReference>
<dbReference type="CDD" id="cd00067">
    <property type="entry name" value="GAL4"/>
    <property type="match status" value="2"/>
</dbReference>
<dbReference type="Proteomes" id="UP001283341">
    <property type="component" value="Unassembled WGS sequence"/>
</dbReference>
<dbReference type="PROSITE" id="PS00463">
    <property type="entry name" value="ZN2_CY6_FUNGAL_1"/>
    <property type="match status" value="2"/>
</dbReference>
<evidence type="ECO:0000256" key="4">
    <source>
        <dbReference type="ARBA" id="ARBA00023163"/>
    </source>
</evidence>